<comment type="caution">
    <text evidence="2">The sequence shown here is derived from an EMBL/GenBank/DDBJ whole genome shotgun (WGS) entry which is preliminary data.</text>
</comment>
<dbReference type="Proteomes" id="UP001595625">
    <property type="component" value="Unassembled WGS sequence"/>
</dbReference>
<evidence type="ECO:0000259" key="1">
    <source>
        <dbReference type="PROSITE" id="PS50965"/>
    </source>
</evidence>
<name>A0ABV7KL38_PLAOK</name>
<sequence length="311" mass="35929">MPKALAIECLLKRISSNHKEREYLENQLHRAAAGIRGEGKMVKKFREFSYEGNYLPVWDLNMLLGEWAVQIDGLLLTDRCAIVMDSKNVSGEIHYDLVNEEYYRKDLPSGEILTMDNPVFQLNKHIHFIRKWFKLHNINLPVTGLIVYTANSCVFHTKPSDALICKTYQMNQYLYRILRDSPLTAVSRPLEDIGKLIAANQVPFKLSPLSKFYKIDLRDLKTGVYCNKCSSLGMRRIKKSWICAACGNKDAGADRLAVQEYFSLIDGELTNRKFREFSGIDNSDSARRVLTKYDLEITGERKTRVYRIKNR</sequence>
<evidence type="ECO:0000313" key="2">
    <source>
        <dbReference type="EMBL" id="MFC3210126.1"/>
    </source>
</evidence>
<evidence type="ECO:0000313" key="3">
    <source>
        <dbReference type="Proteomes" id="UP001595625"/>
    </source>
</evidence>
<dbReference type="PROSITE" id="PS50965">
    <property type="entry name" value="NERD"/>
    <property type="match status" value="1"/>
</dbReference>
<organism evidence="2 3">
    <name type="scientific">Planomicrobium okeanokoites</name>
    <name type="common">Planococcus okeanokoites</name>
    <name type="synonym">Flavobacterium okeanokoites</name>
    <dbReference type="NCBI Taxonomy" id="244"/>
    <lineage>
        <taxon>Bacteria</taxon>
        <taxon>Bacillati</taxon>
        <taxon>Bacillota</taxon>
        <taxon>Bacilli</taxon>
        <taxon>Bacillales</taxon>
        <taxon>Caryophanaceae</taxon>
        <taxon>Planomicrobium</taxon>
    </lineage>
</organism>
<feature type="domain" description="NERD" evidence="1">
    <location>
        <begin position="33"/>
        <end position="152"/>
    </location>
</feature>
<accession>A0ABV7KL38</accession>
<gene>
    <name evidence="2" type="ORF">ACFOEJ_03435</name>
</gene>
<dbReference type="InterPro" id="IPR011528">
    <property type="entry name" value="NERD"/>
</dbReference>
<dbReference type="Pfam" id="PF08378">
    <property type="entry name" value="NERD"/>
    <property type="match status" value="1"/>
</dbReference>
<keyword evidence="3" id="KW-1185">Reference proteome</keyword>
<protein>
    <submittedName>
        <fullName evidence="2">Nuclease-related domain-containing protein</fullName>
    </submittedName>
</protein>
<proteinExistence type="predicted"/>
<dbReference type="EMBL" id="JBHRUJ010000004">
    <property type="protein sequence ID" value="MFC3210126.1"/>
    <property type="molecule type" value="Genomic_DNA"/>
</dbReference>
<reference evidence="3" key="1">
    <citation type="journal article" date="2019" name="Int. J. Syst. Evol. Microbiol.">
        <title>The Global Catalogue of Microorganisms (GCM) 10K type strain sequencing project: providing services to taxonomists for standard genome sequencing and annotation.</title>
        <authorList>
            <consortium name="The Broad Institute Genomics Platform"/>
            <consortium name="The Broad Institute Genome Sequencing Center for Infectious Disease"/>
            <person name="Wu L."/>
            <person name="Ma J."/>
        </authorList>
    </citation>
    <scope>NUCLEOTIDE SEQUENCE [LARGE SCALE GENOMIC DNA]</scope>
    <source>
        <strain evidence="3">CCM 320</strain>
    </source>
</reference>
<dbReference type="RefSeq" id="WP_117313254.1">
    <property type="nucleotide sequence ID" value="NZ_JBHRUJ010000004.1"/>
</dbReference>